<evidence type="ECO:0000313" key="1">
    <source>
        <dbReference type="EMBL" id="KAH0911734.1"/>
    </source>
</evidence>
<comment type="caution">
    <text evidence="1">The sequence shown here is derived from an EMBL/GenBank/DDBJ whole genome shotgun (WGS) entry which is preliminary data.</text>
</comment>
<keyword evidence="2" id="KW-1185">Reference proteome</keyword>
<accession>A0ABQ8C3T4</accession>
<evidence type="ECO:0008006" key="3">
    <source>
        <dbReference type="Google" id="ProtNLM"/>
    </source>
</evidence>
<dbReference type="SUPFAM" id="SSF88697">
    <property type="entry name" value="PUA domain-like"/>
    <property type="match status" value="1"/>
</dbReference>
<sequence length="192" mass="21725">MITQKGSELVNLVSFKFKSPYSPSKDGVKTVEARCFEAEYDRVQQRGSLVMINKCLLFEVMEMHKYSSFYELLKAESPEKVFPGTNSLEEGMQMFKKLCDVVDQEKKNNGVVAIHLSKSVSQPCVALSHILSVRSSFFHVSTSVVHMIHSLMLLPKTTGVRKARKLTFTDIECELLHVIIVSHYTVFAALFV</sequence>
<dbReference type="Proteomes" id="UP000824890">
    <property type="component" value="Unassembled WGS sequence"/>
</dbReference>
<dbReference type="InterPro" id="IPR015947">
    <property type="entry name" value="PUA-like_sf"/>
</dbReference>
<evidence type="ECO:0000313" key="2">
    <source>
        <dbReference type="Proteomes" id="UP000824890"/>
    </source>
</evidence>
<protein>
    <recommendedName>
        <fullName evidence="3">ASCH domain-containing protein</fullName>
    </recommendedName>
</protein>
<dbReference type="PANTHER" id="PTHR34204:SF2">
    <property type="entry name" value="RNA-BINDING ASCH DOMAIN PROTEIN"/>
    <property type="match status" value="1"/>
</dbReference>
<dbReference type="Gene3D" id="2.30.130.30">
    <property type="entry name" value="Hypothetical protein"/>
    <property type="match status" value="1"/>
</dbReference>
<proteinExistence type="predicted"/>
<organism evidence="1 2">
    <name type="scientific">Brassica napus</name>
    <name type="common">Rape</name>
    <dbReference type="NCBI Taxonomy" id="3708"/>
    <lineage>
        <taxon>Eukaryota</taxon>
        <taxon>Viridiplantae</taxon>
        <taxon>Streptophyta</taxon>
        <taxon>Embryophyta</taxon>
        <taxon>Tracheophyta</taxon>
        <taxon>Spermatophyta</taxon>
        <taxon>Magnoliopsida</taxon>
        <taxon>eudicotyledons</taxon>
        <taxon>Gunneridae</taxon>
        <taxon>Pentapetalae</taxon>
        <taxon>rosids</taxon>
        <taxon>malvids</taxon>
        <taxon>Brassicales</taxon>
        <taxon>Brassicaceae</taxon>
        <taxon>Brassiceae</taxon>
        <taxon>Brassica</taxon>
    </lineage>
</organism>
<reference evidence="1 2" key="1">
    <citation type="submission" date="2021-05" db="EMBL/GenBank/DDBJ databases">
        <title>Genome Assembly of Synthetic Allotetraploid Brassica napus Reveals Homoeologous Exchanges between Subgenomes.</title>
        <authorList>
            <person name="Davis J.T."/>
        </authorList>
    </citation>
    <scope>NUCLEOTIDE SEQUENCE [LARGE SCALE GENOMIC DNA]</scope>
    <source>
        <strain evidence="2">cv. Da-Ae</strain>
        <tissue evidence="1">Seedling</tissue>
    </source>
</reference>
<gene>
    <name evidence="1" type="ORF">HID58_035055</name>
</gene>
<name>A0ABQ8C3T4_BRANA</name>
<dbReference type="PANTHER" id="PTHR34204">
    <property type="entry name" value="RNA-BINDING ASCH DOMAIN PROTEIN"/>
    <property type="match status" value="1"/>
</dbReference>
<dbReference type="EMBL" id="JAGKQM010000009">
    <property type="protein sequence ID" value="KAH0911734.1"/>
    <property type="molecule type" value="Genomic_DNA"/>
</dbReference>